<organism evidence="3 4">
    <name type="scientific">Ananas comosus</name>
    <name type="common">Pineapple</name>
    <name type="synonym">Ananas ananas</name>
    <dbReference type="NCBI Taxonomy" id="4615"/>
    <lineage>
        <taxon>Eukaryota</taxon>
        <taxon>Viridiplantae</taxon>
        <taxon>Streptophyta</taxon>
        <taxon>Embryophyta</taxon>
        <taxon>Tracheophyta</taxon>
        <taxon>Spermatophyta</taxon>
        <taxon>Magnoliopsida</taxon>
        <taxon>Liliopsida</taxon>
        <taxon>Poales</taxon>
        <taxon>Bromeliaceae</taxon>
        <taxon>Bromelioideae</taxon>
        <taxon>Ananas</taxon>
    </lineage>
</organism>
<name>A0A199UPZ2_ANACO</name>
<dbReference type="Gene3D" id="3.40.50.300">
    <property type="entry name" value="P-loop containing nucleotide triphosphate hydrolases"/>
    <property type="match status" value="1"/>
</dbReference>
<dbReference type="InterPro" id="IPR027417">
    <property type="entry name" value="P-loop_NTPase"/>
</dbReference>
<proteinExistence type="predicted"/>
<dbReference type="PANTHER" id="PTHR32472">
    <property type="entry name" value="DNA REPAIR PROTEIN RADA"/>
    <property type="match status" value="1"/>
</dbReference>
<feature type="compositionally biased region" description="Low complexity" evidence="1">
    <location>
        <begin position="17"/>
        <end position="27"/>
    </location>
</feature>
<feature type="domain" description="AAA+ ATPase" evidence="2">
    <location>
        <begin position="346"/>
        <end position="512"/>
    </location>
</feature>
<dbReference type="SUPFAM" id="SSF52200">
    <property type="entry name" value="Toll/Interleukin receptor TIR domain"/>
    <property type="match status" value="1"/>
</dbReference>
<dbReference type="InterPro" id="IPR003593">
    <property type="entry name" value="AAA+_ATPase"/>
</dbReference>
<dbReference type="Pfam" id="PF25895">
    <property type="entry name" value="WHD_plant_disease"/>
    <property type="match status" value="1"/>
</dbReference>
<dbReference type="SUPFAM" id="SSF101447">
    <property type="entry name" value="Formin homology 2 domain (FH2 domain)"/>
    <property type="match status" value="1"/>
</dbReference>
<dbReference type="Proteomes" id="UP000092600">
    <property type="component" value="Unassembled WGS sequence"/>
</dbReference>
<gene>
    <name evidence="3" type="ORF">ACMD2_20657</name>
</gene>
<dbReference type="AlphaFoldDB" id="A0A199UPZ2"/>
<evidence type="ECO:0000259" key="2">
    <source>
        <dbReference type="SMART" id="SM00382"/>
    </source>
</evidence>
<sequence>MAFSPPPPPPPPPPPESSQASSSCPSSAFYSATQSPSSFSLSPSSSSSPSASLAPFVEHLHGDRRARIPAVSASDRPSPFPAKRFYDVFLGFCGAKARPLLRRFVRWLCAELEMHGISCFASDAAACRTAASRGAAREAAAAASFGVVVVAEESLANRCSIEEMHGFLERGKLIPVFFALAKGDCVARDVIERRGELWRRYGGGEGEWKEVLDGLSQIEVALEANAGNLRGRILQVVELLGMQLGRRSVVESAKTWRELAADEFPFPRNANFVGRKKELHDLEVLLFREEHKFVDIEIDRKGKKPLTMEESEECIEIEGSLSKSSHRSFMKKRHGKEITGREFSLRKGVACVCGDSGIGKTELLLEFAYKFSQRYKMVLWVGGEARYLRENYMRLLPKLGVDVGIGNEVYTDGNGRRSFEDIEGDAIAKVRKELMRDIPFLLVIDNLESDKDWWDGRSIMELLPYAGGETHVLISTRLPQLMNVKPLRLLYLSSSEAMSLMTRSLRYIRTEDIDALRIIEDKIGRLPMGLALAGAILSELQIDPPKLLNLINKMPLSELTWGTKEDRVLNRNPFLVQLLDFCFSVLDQSNNFEKLALGMAEASTWFAPSPIPISFLSLAACEISKERKHMHVWRTLRHMISCSCMKPRTSTKNSEDEASSLLIRLGIAKRSTKERYLSFHDIIKLHARRRSNVEVARAVVRAIIIEGSVTQHYDHIWAACFLLFKFGMGPAVADLSTRDLVLFIKQLVLPLVSQSFRMLSMYNSALELLRLASNTLDAVVDSFISGTNNESLCLTSAKRRSNAVSNALLHQDLEYLRATILETRALIMLKGGQYDRAEQLCRTAVSIKEKVGPQFADPEVLLFFV</sequence>
<dbReference type="STRING" id="4615.A0A199UPZ2"/>
<evidence type="ECO:0000313" key="4">
    <source>
        <dbReference type="Proteomes" id="UP000092600"/>
    </source>
</evidence>
<comment type="caution">
    <text evidence="3">The sequence shown here is derived from an EMBL/GenBank/DDBJ whole genome shotgun (WGS) entry which is preliminary data.</text>
</comment>
<dbReference type="SMART" id="SM00382">
    <property type="entry name" value="AAA"/>
    <property type="match status" value="1"/>
</dbReference>
<dbReference type="GO" id="GO:0000725">
    <property type="term" value="P:recombinational repair"/>
    <property type="evidence" value="ECO:0007669"/>
    <property type="project" value="TreeGrafter"/>
</dbReference>
<evidence type="ECO:0000313" key="3">
    <source>
        <dbReference type="EMBL" id="OAY66887.1"/>
    </source>
</evidence>
<dbReference type="Gene3D" id="3.40.50.10140">
    <property type="entry name" value="Toll/interleukin-1 receptor homology (TIR) domain"/>
    <property type="match status" value="1"/>
</dbReference>
<feature type="compositionally biased region" description="Low complexity" evidence="1">
    <location>
        <begin position="35"/>
        <end position="49"/>
    </location>
</feature>
<dbReference type="SUPFAM" id="SSF52540">
    <property type="entry name" value="P-loop containing nucleoside triphosphate hydrolases"/>
    <property type="match status" value="1"/>
</dbReference>
<feature type="compositionally biased region" description="Pro residues" evidence="1">
    <location>
        <begin position="1"/>
        <end position="16"/>
    </location>
</feature>
<dbReference type="EMBL" id="LSRQ01005865">
    <property type="protein sequence ID" value="OAY66887.1"/>
    <property type="molecule type" value="Genomic_DNA"/>
</dbReference>
<evidence type="ECO:0000256" key="1">
    <source>
        <dbReference type="SAM" id="MobiDB-lite"/>
    </source>
</evidence>
<protein>
    <recommendedName>
        <fullName evidence="2">AAA+ ATPase domain-containing protein</fullName>
    </recommendedName>
</protein>
<dbReference type="InterPro" id="IPR035897">
    <property type="entry name" value="Toll_tir_struct_dom_sf"/>
</dbReference>
<reference evidence="3 4" key="1">
    <citation type="journal article" date="2016" name="DNA Res.">
        <title>The draft genome of MD-2 pineapple using hybrid error correction of long reads.</title>
        <authorList>
            <person name="Redwan R.M."/>
            <person name="Saidin A."/>
            <person name="Kumar S.V."/>
        </authorList>
    </citation>
    <scope>NUCLEOTIDE SEQUENCE [LARGE SCALE GENOMIC DNA]</scope>
    <source>
        <strain evidence="4">cv. MD2</strain>
        <tissue evidence="3">Leaf</tissue>
    </source>
</reference>
<dbReference type="PANTHER" id="PTHR32472:SF18">
    <property type="entry name" value="OS11G0576100 PROTEIN"/>
    <property type="match status" value="1"/>
</dbReference>
<dbReference type="InterPro" id="IPR058874">
    <property type="entry name" value="WHD_plant"/>
</dbReference>
<feature type="region of interest" description="Disordered" evidence="1">
    <location>
        <begin position="1"/>
        <end position="49"/>
    </location>
</feature>
<accession>A0A199UPZ2</accession>